<proteinExistence type="inferred from homology"/>
<dbReference type="AlphaFoldDB" id="A0A165G4U3"/>
<dbReference type="InParanoid" id="A0A165G4U3"/>
<evidence type="ECO:0000259" key="2">
    <source>
        <dbReference type="Pfam" id="PF07110"/>
    </source>
</evidence>
<accession>A0A165G4U3</accession>
<evidence type="ECO:0000256" key="1">
    <source>
        <dbReference type="ARBA" id="ARBA00005986"/>
    </source>
</evidence>
<reference evidence="3 4" key="1">
    <citation type="journal article" date="2016" name="Mol. Biol. Evol.">
        <title>Comparative Genomics of Early-Diverging Mushroom-Forming Fungi Provides Insights into the Origins of Lignocellulose Decay Capabilities.</title>
        <authorList>
            <person name="Nagy L.G."/>
            <person name="Riley R."/>
            <person name="Tritt A."/>
            <person name="Adam C."/>
            <person name="Daum C."/>
            <person name="Floudas D."/>
            <person name="Sun H."/>
            <person name="Yadav J.S."/>
            <person name="Pangilinan J."/>
            <person name="Larsson K.H."/>
            <person name="Matsuura K."/>
            <person name="Barry K."/>
            <person name="Labutti K."/>
            <person name="Kuo R."/>
            <person name="Ohm R.A."/>
            <person name="Bhattacharya S.S."/>
            <person name="Shirouzu T."/>
            <person name="Yoshinaga Y."/>
            <person name="Martin F.M."/>
            <person name="Grigoriev I.V."/>
            <person name="Hibbett D.S."/>
        </authorList>
    </citation>
    <scope>NUCLEOTIDE SEQUENCE [LARGE SCALE GENOMIC DNA]</scope>
    <source>
        <strain evidence="3 4">HHB12029</strain>
    </source>
</reference>
<evidence type="ECO:0000313" key="3">
    <source>
        <dbReference type="EMBL" id="KZV89985.1"/>
    </source>
</evidence>
<keyword evidence="4" id="KW-1185">Reference proteome</keyword>
<sequence length="137" mass="15397">MVPLVKFAIFLKRKEGLSVEAFNKQYAPSSSSHSNFSWSESHAALFKRIPIAQKNLVKYVQYHINAEASAIIGTVMPIVSFDGAAIFYARSQEELLAVFRHPEYLSVVVPDEESFIDRPASQVMVGYEEVKLESVQV</sequence>
<dbReference type="SUPFAM" id="SSF54909">
    <property type="entry name" value="Dimeric alpha+beta barrel"/>
    <property type="match status" value="1"/>
</dbReference>
<organism evidence="3 4">
    <name type="scientific">Exidia glandulosa HHB12029</name>
    <dbReference type="NCBI Taxonomy" id="1314781"/>
    <lineage>
        <taxon>Eukaryota</taxon>
        <taxon>Fungi</taxon>
        <taxon>Dikarya</taxon>
        <taxon>Basidiomycota</taxon>
        <taxon>Agaricomycotina</taxon>
        <taxon>Agaricomycetes</taxon>
        <taxon>Auriculariales</taxon>
        <taxon>Exidiaceae</taxon>
        <taxon>Exidia</taxon>
    </lineage>
</organism>
<comment type="similarity">
    <text evidence="1">Belongs to the tpcK family.</text>
</comment>
<dbReference type="Proteomes" id="UP000077266">
    <property type="component" value="Unassembled WGS sequence"/>
</dbReference>
<name>A0A165G4U3_EXIGL</name>
<dbReference type="GO" id="GO:0016491">
    <property type="term" value="F:oxidoreductase activity"/>
    <property type="evidence" value="ECO:0007669"/>
    <property type="project" value="InterPro"/>
</dbReference>
<dbReference type="Pfam" id="PF07110">
    <property type="entry name" value="EthD"/>
    <property type="match status" value="1"/>
</dbReference>
<dbReference type="OrthoDB" id="3183782at2759"/>
<dbReference type="InterPro" id="IPR011008">
    <property type="entry name" value="Dimeric_a/b-barrel"/>
</dbReference>
<gene>
    <name evidence="3" type="ORF">EXIGLDRAFT_771268</name>
</gene>
<protein>
    <recommendedName>
        <fullName evidence="2">EthD domain-containing protein</fullName>
    </recommendedName>
</protein>
<feature type="domain" description="EthD" evidence="2">
    <location>
        <begin position="38"/>
        <end position="118"/>
    </location>
</feature>
<evidence type="ECO:0000313" key="4">
    <source>
        <dbReference type="Proteomes" id="UP000077266"/>
    </source>
</evidence>
<dbReference type="Gene3D" id="3.30.70.100">
    <property type="match status" value="1"/>
</dbReference>
<dbReference type="InterPro" id="IPR009799">
    <property type="entry name" value="EthD_dom"/>
</dbReference>
<dbReference type="STRING" id="1314781.A0A165G4U3"/>
<dbReference type="EMBL" id="KV426059">
    <property type="protein sequence ID" value="KZV89985.1"/>
    <property type="molecule type" value="Genomic_DNA"/>
</dbReference>